<dbReference type="PROSITE" id="PS00141">
    <property type="entry name" value="ASP_PROTEASE"/>
    <property type="match status" value="1"/>
</dbReference>
<feature type="domain" description="Peptidase A2" evidence="4">
    <location>
        <begin position="686"/>
        <end position="725"/>
    </location>
</feature>
<dbReference type="CDD" id="cd00303">
    <property type="entry name" value="retropepsin_like"/>
    <property type="match status" value="1"/>
</dbReference>
<feature type="compositionally biased region" description="Basic residues" evidence="3">
    <location>
        <begin position="244"/>
        <end position="257"/>
    </location>
</feature>
<feature type="region of interest" description="Disordered" evidence="3">
    <location>
        <begin position="206"/>
        <end position="289"/>
    </location>
</feature>
<dbReference type="EMBL" id="JH930477">
    <property type="protein sequence ID" value="EKM51436.1"/>
    <property type="molecule type" value="Genomic_DNA"/>
</dbReference>
<dbReference type="OrthoDB" id="2758461at2759"/>
<dbReference type="GO" id="GO:0004190">
    <property type="term" value="F:aspartic-type endopeptidase activity"/>
    <property type="evidence" value="ECO:0007669"/>
    <property type="project" value="UniProtKB-KW"/>
</dbReference>
<dbReference type="SUPFAM" id="SSF50630">
    <property type="entry name" value="Acid proteases"/>
    <property type="match status" value="1"/>
</dbReference>
<sequence>MNTNPSVSLATVPLALPLPLPSSKDAPYFNGRRVKVFLETIEYVGKSAGYGKAQWPSLILRYSSSEVKKTLAKEEDVLNGTDWDAAKERLLFYYESSSSSKRCTPKKLKDFVSKSSKKKITSRQQVDRYHRRFSKKAGKLVDDKKITQAESDYLFYKGLPRKVRSSIKPRLTALLAAQNKELLASSPAAMADTLAAARALYDPDDIDYSDVDDRSSSSSDSDERSDGDMTDDTDDESSTDSGRRLKRKGRKMPKRGRSREGDRRRRGKKDESRSRSRDGRRTRLATGDRRELRDLAESVKQLQVAVQTQVVAQSQAAVQTGIGSRPLFRENSPVPTQAYPQGRTCYMCGKVEGVDLEHRIGMGNCPETIELINSGHILYSPMGQLIRKDGTLLPRSLGSGSGGIAAIVRREISSAGKGKERDLPPHQSRMGMNVGLYADGKPVLGGRTTAVASETVYAFPTTRAQAKAGGDGGVEKQVRFEEEEAQPTWKKSFRAPNVHRPADPSGEFTRKKGAEQSQSAPHPANTEEGWRERQRQKARVEEGTDDEGHVRPKQAKSNPYRFTSTVQEQVSTENIREQVLDTKITLSLREILGMSPELQRIMQALVKTRREFNVKSGERASDVENSAEEIQILSPDEPGTAFLTYGEGEDLRQILEKYASAVVVGARRHFAMTVGLVKGVFGGEKVTFLVDSGSELNLITRRVWEQTETPLDEDGRRWSLQGIGGESVALLGCARDAPVQISGKNFDHNFFVSTREHGAYDGILGQPWLSWFSADVSYNRAGPTYLRAYPSGDKTGAFISIEICQTNHPRNTDRLILTTTSSIERDMAAEVEEVEEDF</sequence>
<dbReference type="InterPro" id="IPR021109">
    <property type="entry name" value="Peptidase_aspartic_dom_sf"/>
</dbReference>
<gene>
    <name evidence="5" type="ORF">PHACADRAFT_129400</name>
</gene>
<dbReference type="GO" id="GO:0006508">
    <property type="term" value="P:proteolysis"/>
    <property type="evidence" value="ECO:0007669"/>
    <property type="project" value="InterPro"/>
</dbReference>
<keyword evidence="1" id="KW-0645">Protease</keyword>
<evidence type="ECO:0000256" key="1">
    <source>
        <dbReference type="ARBA" id="ARBA00022750"/>
    </source>
</evidence>
<dbReference type="InterPro" id="IPR001969">
    <property type="entry name" value="Aspartic_peptidase_AS"/>
</dbReference>
<feature type="compositionally biased region" description="Polar residues" evidence="3">
    <location>
        <begin position="555"/>
        <end position="569"/>
    </location>
</feature>
<feature type="compositionally biased region" description="Acidic residues" evidence="3">
    <location>
        <begin position="228"/>
        <end position="238"/>
    </location>
</feature>
<proteinExistence type="predicted"/>
<dbReference type="InParanoid" id="K5UNV7"/>
<dbReference type="InterPro" id="IPR001995">
    <property type="entry name" value="Peptidase_A2_cat"/>
</dbReference>
<dbReference type="KEGG" id="pco:PHACADRAFT_129400"/>
<accession>K5UNV7</accession>
<feature type="region of interest" description="Disordered" evidence="3">
    <location>
        <begin position="479"/>
        <end position="569"/>
    </location>
</feature>
<dbReference type="GeneID" id="18908137"/>
<keyword evidence="6" id="KW-1185">Reference proteome</keyword>
<feature type="compositionally biased region" description="Basic and acidic residues" evidence="3">
    <location>
        <begin position="211"/>
        <end position="227"/>
    </location>
</feature>
<keyword evidence="1" id="KW-0064">Aspartyl protease</keyword>
<dbReference type="Proteomes" id="UP000008370">
    <property type="component" value="Unassembled WGS sequence"/>
</dbReference>
<reference evidence="5 6" key="1">
    <citation type="journal article" date="2012" name="BMC Genomics">
        <title>Comparative genomics of the white-rot fungi, Phanerochaete carnosa and P. chrysosporium, to elucidate the genetic basis of the distinct wood types they colonize.</title>
        <authorList>
            <person name="Suzuki H."/>
            <person name="MacDonald J."/>
            <person name="Syed K."/>
            <person name="Salamov A."/>
            <person name="Hori C."/>
            <person name="Aerts A."/>
            <person name="Henrissat B."/>
            <person name="Wiebenga A."/>
            <person name="vanKuyk P.A."/>
            <person name="Barry K."/>
            <person name="Lindquist E."/>
            <person name="LaButti K."/>
            <person name="Lapidus A."/>
            <person name="Lucas S."/>
            <person name="Coutinho P."/>
            <person name="Gong Y."/>
            <person name="Samejima M."/>
            <person name="Mahadevan R."/>
            <person name="Abou-Zaid M."/>
            <person name="de Vries R.P."/>
            <person name="Igarashi K."/>
            <person name="Yadav J.S."/>
            <person name="Grigoriev I.V."/>
            <person name="Master E.R."/>
        </authorList>
    </citation>
    <scope>NUCLEOTIDE SEQUENCE [LARGE SCALE GENOMIC DNA]</scope>
    <source>
        <strain evidence="5 6">HHB-10118-sp</strain>
    </source>
</reference>
<dbReference type="InterPro" id="IPR025165">
    <property type="entry name" value="DUF4100"/>
</dbReference>
<dbReference type="PROSITE" id="PS50175">
    <property type="entry name" value="ASP_PROT_RETROV"/>
    <property type="match status" value="1"/>
</dbReference>
<dbReference type="RefSeq" id="XP_007400577.1">
    <property type="nucleotide sequence ID" value="XM_007400515.1"/>
</dbReference>
<dbReference type="Gene3D" id="2.40.70.10">
    <property type="entry name" value="Acid Proteases"/>
    <property type="match status" value="1"/>
</dbReference>
<dbReference type="Pfam" id="PF13650">
    <property type="entry name" value="Asp_protease_2"/>
    <property type="match status" value="1"/>
</dbReference>
<feature type="compositionally biased region" description="Basic and acidic residues" evidence="3">
    <location>
        <begin position="528"/>
        <end position="550"/>
    </location>
</feature>
<dbReference type="HOGENOM" id="CLU_008330_0_0_1"/>
<evidence type="ECO:0000259" key="4">
    <source>
        <dbReference type="PROSITE" id="PS50175"/>
    </source>
</evidence>
<feature type="compositionally biased region" description="Basic and acidic residues" evidence="3">
    <location>
        <begin position="258"/>
        <end position="289"/>
    </location>
</feature>
<evidence type="ECO:0000313" key="5">
    <source>
        <dbReference type="EMBL" id="EKM51436.1"/>
    </source>
</evidence>
<organism evidence="5 6">
    <name type="scientific">Phanerochaete carnosa (strain HHB-10118-sp)</name>
    <name type="common">White-rot fungus</name>
    <name type="synonym">Peniophora carnosa</name>
    <dbReference type="NCBI Taxonomy" id="650164"/>
    <lineage>
        <taxon>Eukaryota</taxon>
        <taxon>Fungi</taxon>
        <taxon>Dikarya</taxon>
        <taxon>Basidiomycota</taxon>
        <taxon>Agaricomycotina</taxon>
        <taxon>Agaricomycetes</taxon>
        <taxon>Polyporales</taxon>
        <taxon>Phanerochaetaceae</taxon>
        <taxon>Phanerochaete</taxon>
    </lineage>
</organism>
<dbReference type="Pfam" id="PF13352">
    <property type="entry name" value="DUF4100"/>
    <property type="match status" value="1"/>
</dbReference>
<evidence type="ECO:0000256" key="2">
    <source>
        <dbReference type="ARBA" id="ARBA00022801"/>
    </source>
</evidence>
<protein>
    <recommendedName>
        <fullName evidence="4">Peptidase A2 domain-containing protein</fullName>
    </recommendedName>
</protein>
<keyword evidence="2" id="KW-0378">Hydrolase</keyword>
<evidence type="ECO:0000256" key="3">
    <source>
        <dbReference type="SAM" id="MobiDB-lite"/>
    </source>
</evidence>
<evidence type="ECO:0000313" key="6">
    <source>
        <dbReference type="Proteomes" id="UP000008370"/>
    </source>
</evidence>
<name>K5UNV7_PHACS</name>
<dbReference type="AlphaFoldDB" id="K5UNV7"/>